<dbReference type="InterPro" id="IPR011059">
    <property type="entry name" value="Metal-dep_hydrolase_composite"/>
</dbReference>
<evidence type="ECO:0000259" key="1">
    <source>
        <dbReference type="Pfam" id="PF01979"/>
    </source>
</evidence>
<dbReference type="SUPFAM" id="SSF51338">
    <property type="entry name" value="Composite domain of metallo-dependent hydrolases"/>
    <property type="match status" value="1"/>
</dbReference>
<proteinExistence type="predicted"/>
<organism evidence="2 3">
    <name type="scientific">Sediminicola arcticus</name>
    <dbReference type="NCBI Taxonomy" id="1574308"/>
    <lineage>
        <taxon>Bacteria</taxon>
        <taxon>Pseudomonadati</taxon>
        <taxon>Bacteroidota</taxon>
        <taxon>Flavobacteriia</taxon>
        <taxon>Flavobacteriales</taxon>
        <taxon>Flavobacteriaceae</taxon>
        <taxon>Sediminicola</taxon>
    </lineage>
</organism>
<dbReference type="InterPro" id="IPR006680">
    <property type="entry name" value="Amidohydro-rel"/>
</dbReference>
<sequence>MKKISLLLSFAILFSCAPGKEKVSQTAILFTNANVIDVRNGQILESQQVIIDSGKIKSIQPSIEHSEDFTTQIDAKGKYLIPGLAEMHAHIPQPPTSEERIEETLFLYLSNGITTIRGMLGHPSHLALREKVEKGELVSPRIFTASPSLNGNSVPTKAEAIEKISTYKKEGYDFLKIHPGIQLDVFDQVVLTANEVGIPFAGHVPVAVGIRHALKSKYAAIDHVDGFLEGLVPESKNIDPTKNGFFGYDFTPLADLSKMDELVQMAKEHKIWIVPTQSLFERWFAPVSSDELLLQPEMKYMPTSTLADWKKRKDEYTGPNTNFDTKQWDQFTAIRRELIKKLQDGGHGMLLGSDAPQLFNVPGFSIQHEIEGMRLAGLTPLEILQSGTINPAIFFGMEGSFGEIKEGQAADMVLLNANPLENTEAFKQISGVMVQGKWLSQEMIAKKLADIANNAIDN</sequence>
<gene>
    <name evidence="2" type="ORF">ABXZ36_13865</name>
</gene>
<dbReference type="PANTHER" id="PTHR43135">
    <property type="entry name" value="ALPHA-D-RIBOSE 1-METHYLPHOSPHONATE 5-TRIPHOSPHATE DIPHOSPHATASE"/>
    <property type="match status" value="1"/>
</dbReference>
<name>A0ABV2SX56_9FLAO</name>
<dbReference type="InterPro" id="IPR032466">
    <property type="entry name" value="Metal_Hydrolase"/>
</dbReference>
<keyword evidence="3" id="KW-1185">Reference proteome</keyword>
<dbReference type="PROSITE" id="PS51257">
    <property type="entry name" value="PROKAR_LIPOPROTEIN"/>
    <property type="match status" value="1"/>
</dbReference>
<evidence type="ECO:0000313" key="3">
    <source>
        <dbReference type="Proteomes" id="UP001549799"/>
    </source>
</evidence>
<accession>A0ABV2SX56</accession>
<dbReference type="Gene3D" id="2.30.40.10">
    <property type="entry name" value="Urease, subunit C, domain 1"/>
    <property type="match status" value="1"/>
</dbReference>
<dbReference type="RefSeq" id="WP_354616278.1">
    <property type="nucleotide sequence ID" value="NZ_JBEXAE010000007.1"/>
</dbReference>
<protein>
    <submittedName>
        <fullName evidence="2">Amidohydrolase family protein</fullName>
    </submittedName>
</protein>
<dbReference type="SUPFAM" id="SSF51556">
    <property type="entry name" value="Metallo-dependent hydrolases"/>
    <property type="match status" value="1"/>
</dbReference>
<feature type="domain" description="Amidohydrolase-related" evidence="1">
    <location>
        <begin position="79"/>
        <end position="439"/>
    </location>
</feature>
<dbReference type="PANTHER" id="PTHR43135:SF3">
    <property type="entry name" value="ALPHA-D-RIBOSE 1-METHYLPHOSPHONATE 5-TRIPHOSPHATE DIPHOSPHATASE"/>
    <property type="match status" value="1"/>
</dbReference>
<dbReference type="Proteomes" id="UP001549799">
    <property type="component" value="Unassembled WGS sequence"/>
</dbReference>
<dbReference type="InterPro" id="IPR051781">
    <property type="entry name" value="Metallo-dep_Hydrolase"/>
</dbReference>
<reference evidence="2 3" key="1">
    <citation type="submission" date="2024-07" db="EMBL/GenBank/DDBJ databases">
        <title>The genome sequence of type strain Sediminicola arcticus GDMCC 1.2805.</title>
        <authorList>
            <person name="Liu Y."/>
        </authorList>
    </citation>
    <scope>NUCLEOTIDE SEQUENCE [LARGE SCALE GENOMIC DNA]</scope>
    <source>
        <strain evidence="2 3">GDMCC 1.2805</strain>
    </source>
</reference>
<dbReference type="Pfam" id="PF01979">
    <property type="entry name" value="Amidohydro_1"/>
    <property type="match status" value="1"/>
</dbReference>
<comment type="caution">
    <text evidence="2">The sequence shown here is derived from an EMBL/GenBank/DDBJ whole genome shotgun (WGS) entry which is preliminary data.</text>
</comment>
<evidence type="ECO:0000313" key="2">
    <source>
        <dbReference type="EMBL" id="MET6991733.1"/>
    </source>
</evidence>
<dbReference type="Gene3D" id="3.20.20.140">
    <property type="entry name" value="Metal-dependent hydrolases"/>
    <property type="match status" value="1"/>
</dbReference>
<dbReference type="EMBL" id="JBEXAE010000007">
    <property type="protein sequence ID" value="MET6991733.1"/>
    <property type="molecule type" value="Genomic_DNA"/>
</dbReference>